<dbReference type="InterPro" id="IPR050093">
    <property type="entry name" value="ABC_SmlMolc_Importer"/>
</dbReference>
<dbReference type="AlphaFoldDB" id="A0AAW5YUZ5"/>
<keyword evidence="3" id="KW-0067">ATP-binding</keyword>
<feature type="domain" description="ABC transporter" evidence="2">
    <location>
        <begin position="1"/>
        <end position="28"/>
    </location>
</feature>
<protein>
    <submittedName>
        <fullName evidence="3">ATP-binding cassette domain-containing protein</fullName>
    </submittedName>
</protein>
<dbReference type="PANTHER" id="PTHR42781">
    <property type="entry name" value="SPERMIDINE/PUTRESCINE IMPORT ATP-BINDING PROTEIN POTA"/>
    <property type="match status" value="1"/>
</dbReference>
<evidence type="ECO:0000313" key="4">
    <source>
        <dbReference type="Proteomes" id="UP001210502"/>
    </source>
</evidence>
<proteinExistence type="predicted"/>
<evidence type="ECO:0000259" key="2">
    <source>
        <dbReference type="Pfam" id="PF00005"/>
    </source>
</evidence>
<dbReference type="GO" id="GO:0016887">
    <property type="term" value="F:ATP hydrolysis activity"/>
    <property type="evidence" value="ECO:0007669"/>
    <property type="project" value="InterPro"/>
</dbReference>
<evidence type="ECO:0000313" key="3">
    <source>
        <dbReference type="EMBL" id="MDA3767931.1"/>
    </source>
</evidence>
<dbReference type="RefSeq" id="WP_271024519.1">
    <property type="nucleotide sequence ID" value="NZ_JAQIEY010000013.1"/>
</dbReference>
<reference evidence="3" key="1">
    <citation type="submission" date="2023-01" db="EMBL/GenBank/DDBJ databases">
        <title>Sequencing of the bacterial strains from artisanal fermented milk Matsoni.</title>
        <authorList>
            <person name="Rozman V."/>
            <person name="Accetto T."/>
            <person name="Bogovic Matijasic B."/>
        </authorList>
    </citation>
    <scope>NUCLEOTIDE SEQUENCE</scope>
    <source>
        <strain evidence="3">Lbl333</strain>
    </source>
</reference>
<dbReference type="InterPro" id="IPR003439">
    <property type="entry name" value="ABC_transporter-like_ATP-bd"/>
</dbReference>
<dbReference type="Proteomes" id="UP001210502">
    <property type="component" value="Unassembled WGS sequence"/>
</dbReference>
<gene>
    <name evidence="3" type="ORF">PF586_05565</name>
</gene>
<dbReference type="SUPFAM" id="SSF52540">
    <property type="entry name" value="P-loop containing nucleoside triphosphate hydrolases"/>
    <property type="match status" value="1"/>
</dbReference>
<dbReference type="PANTHER" id="PTHR42781:SF4">
    <property type="entry name" value="SPERMIDINE_PUTRESCINE IMPORT ATP-BINDING PROTEIN POTA"/>
    <property type="match status" value="1"/>
</dbReference>
<comment type="caution">
    <text evidence="3">The sequence shown here is derived from an EMBL/GenBank/DDBJ whole genome shotgun (WGS) entry which is preliminary data.</text>
</comment>
<dbReference type="Gene3D" id="3.40.50.300">
    <property type="entry name" value="P-loop containing nucleotide triphosphate hydrolases"/>
    <property type="match status" value="1"/>
</dbReference>
<keyword evidence="3" id="KW-0547">Nucleotide-binding</keyword>
<sequence length="53" mass="5750">MSGGQRQRAALARALLSSPQLLLLDEPLGALDALTRSKMQELILQVCNEDSAR</sequence>
<organism evidence="3 4">
    <name type="scientific">Lactobacillus delbrueckii</name>
    <dbReference type="NCBI Taxonomy" id="1584"/>
    <lineage>
        <taxon>Bacteria</taxon>
        <taxon>Bacillati</taxon>
        <taxon>Bacillota</taxon>
        <taxon>Bacilli</taxon>
        <taxon>Lactobacillales</taxon>
        <taxon>Lactobacillaceae</taxon>
        <taxon>Lactobacillus</taxon>
    </lineage>
</organism>
<dbReference type="Pfam" id="PF00005">
    <property type="entry name" value="ABC_tran"/>
    <property type="match status" value="1"/>
</dbReference>
<dbReference type="EMBL" id="JAQIEY010000013">
    <property type="protein sequence ID" value="MDA3767931.1"/>
    <property type="molecule type" value="Genomic_DNA"/>
</dbReference>
<name>A0AAW5YUZ5_9LACO</name>
<keyword evidence="1" id="KW-0813">Transport</keyword>
<dbReference type="InterPro" id="IPR027417">
    <property type="entry name" value="P-loop_NTPase"/>
</dbReference>
<dbReference type="GO" id="GO:0005524">
    <property type="term" value="F:ATP binding"/>
    <property type="evidence" value="ECO:0007669"/>
    <property type="project" value="UniProtKB-KW"/>
</dbReference>
<accession>A0AAW5YUZ5</accession>
<evidence type="ECO:0000256" key="1">
    <source>
        <dbReference type="ARBA" id="ARBA00022448"/>
    </source>
</evidence>